<evidence type="ECO:0000256" key="8">
    <source>
        <dbReference type="ARBA" id="ARBA00048923"/>
    </source>
</evidence>
<keyword evidence="5" id="KW-0046">Antibiotic resistance</keyword>
<keyword evidence="4" id="KW-0808">Transferase</keyword>
<keyword evidence="6" id="KW-0012">Acyltransferase</keyword>
<dbReference type="RefSeq" id="WP_099578032.1">
    <property type="nucleotide sequence ID" value="NZ_MJBI02000001.1"/>
</dbReference>
<evidence type="ECO:0000259" key="9">
    <source>
        <dbReference type="PROSITE" id="PS51186"/>
    </source>
</evidence>
<evidence type="ECO:0000256" key="2">
    <source>
        <dbReference type="ARBA" id="ARBA00012888"/>
    </source>
</evidence>
<dbReference type="Pfam" id="PF00583">
    <property type="entry name" value="Acetyltransf_1"/>
    <property type="match status" value="1"/>
</dbReference>
<dbReference type="InterPro" id="IPR016181">
    <property type="entry name" value="Acyl_CoA_acyltransferase"/>
</dbReference>
<accession>A0A2G5NSJ9</accession>
<evidence type="ECO:0000256" key="4">
    <source>
        <dbReference type="ARBA" id="ARBA00022679"/>
    </source>
</evidence>
<evidence type="ECO:0000256" key="3">
    <source>
        <dbReference type="ARBA" id="ARBA00017677"/>
    </source>
</evidence>
<comment type="caution">
    <text evidence="10">The sequence shown here is derived from an EMBL/GenBank/DDBJ whole genome shotgun (WGS) entry which is preliminary data.</text>
</comment>
<dbReference type="AlphaFoldDB" id="A0A2G5NSJ9"/>
<evidence type="ECO:0000256" key="1">
    <source>
        <dbReference type="ARBA" id="ARBA00011738"/>
    </source>
</evidence>
<evidence type="ECO:0000313" key="10">
    <source>
        <dbReference type="EMBL" id="RAI82642.1"/>
    </source>
</evidence>
<dbReference type="CDD" id="cd04301">
    <property type="entry name" value="NAT_SF"/>
    <property type="match status" value="1"/>
</dbReference>
<dbReference type="InterPro" id="IPR000182">
    <property type="entry name" value="GNAT_dom"/>
</dbReference>
<dbReference type="PANTHER" id="PTHR43072">
    <property type="entry name" value="N-ACETYLTRANSFERASE"/>
    <property type="match status" value="1"/>
</dbReference>
<dbReference type="InterPro" id="IPR024170">
    <property type="entry name" value="Aminoglycoside_N6-AcTrfrase"/>
</dbReference>
<keyword evidence="11" id="KW-1185">Reference proteome</keyword>
<reference evidence="10 11" key="1">
    <citation type="journal article" date="2018" name="Front. Microbiol.">
        <title>Description and Comparative Genomics of Macrococcus caseolyticus subsp. hominis subsp. nov., Macrococcus goetzii sp. nov., Macrococcus epidermidis sp. nov., and Macrococcus bohemicus sp. nov., Novel Macrococci From Human Clinical Material With Virulence Potential and Suspected Uptake of Foreign DNA by Natural Transformation.</title>
        <authorList>
            <person name="Maslanova I."/>
            <person name="Wertheimer Z."/>
            <person name="Sedlacek I."/>
            <person name="Svec P."/>
            <person name="Indrakova A."/>
            <person name="Kovarovic V."/>
            <person name="Schumann P."/>
            <person name="Sproer C."/>
            <person name="Kralova S."/>
            <person name="Sedo O."/>
            <person name="Kristofova L."/>
            <person name="Vrbovska V."/>
            <person name="Fuzik T."/>
            <person name="Petras P."/>
            <person name="Zdrahal Z."/>
            <person name="Ruzickova V."/>
            <person name="Doskar J."/>
            <person name="Pantucek R."/>
        </authorList>
    </citation>
    <scope>NUCLEOTIDE SEQUENCE [LARGE SCALE GENOMIC DNA]</scope>
    <source>
        <strain evidence="10 11">CCM 4927</strain>
    </source>
</reference>
<dbReference type="EMBL" id="MJBI02000001">
    <property type="protein sequence ID" value="RAI82642.1"/>
    <property type="molecule type" value="Genomic_DNA"/>
</dbReference>
<dbReference type="EC" id="2.3.1.82" evidence="2"/>
<dbReference type="NCBIfam" id="NF043067">
    <property type="entry name" value="AAC_6p_group_E"/>
    <property type="match status" value="1"/>
</dbReference>
<dbReference type="PIRSF" id="PIRSF000452">
    <property type="entry name" value="6-N-acetyltransf"/>
    <property type="match status" value="1"/>
</dbReference>
<dbReference type="GO" id="GO:0047663">
    <property type="term" value="F:aminoglycoside 6'-N-acetyltransferase activity"/>
    <property type="evidence" value="ECO:0007669"/>
    <property type="project" value="UniProtKB-EC"/>
</dbReference>
<comment type="subunit">
    <text evidence="1">Homodimer.</text>
</comment>
<dbReference type="Gene3D" id="3.40.630.30">
    <property type="match status" value="1"/>
</dbReference>
<proteinExistence type="predicted"/>
<dbReference type="PROSITE" id="PS51186">
    <property type="entry name" value="GNAT"/>
    <property type="match status" value="1"/>
</dbReference>
<gene>
    <name evidence="10" type="ORF">BFS35_002860</name>
</gene>
<organism evidence="10 11">
    <name type="scientific">Macrococcoides goetzii</name>
    <dbReference type="NCBI Taxonomy" id="1891097"/>
    <lineage>
        <taxon>Bacteria</taxon>
        <taxon>Bacillati</taxon>
        <taxon>Bacillota</taxon>
        <taxon>Bacilli</taxon>
        <taxon>Bacillales</taxon>
        <taxon>Staphylococcaceae</taxon>
        <taxon>Macrococcoides</taxon>
    </lineage>
</organism>
<dbReference type="Proteomes" id="UP000229523">
    <property type="component" value="Unassembled WGS sequence"/>
</dbReference>
<dbReference type="SUPFAM" id="SSF55729">
    <property type="entry name" value="Acyl-CoA N-acyltransferases (Nat)"/>
    <property type="match status" value="1"/>
</dbReference>
<dbReference type="GO" id="GO:0046677">
    <property type="term" value="P:response to antibiotic"/>
    <property type="evidence" value="ECO:0007669"/>
    <property type="project" value="UniProtKB-KW"/>
</dbReference>
<protein>
    <recommendedName>
        <fullName evidence="3">Aminoglycoside N(6')-acetyltransferase type 1</fullName>
        <ecNumber evidence="2">2.3.1.82</ecNumber>
    </recommendedName>
    <alternativeName>
        <fullName evidence="7">Aminoglycoside resistance protein</fullName>
    </alternativeName>
</protein>
<evidence type="ECO:0000256" key="5">
    <source>
        <dbReference type="ARBA" id="ARBA00023251"/>
    </source>
</evidence>
<feature type="domain" description="N-acetyltransferase" evidence="9">
    <location>
        <begin position="1"/>
        <end position="149"/>
    </location>
</feature>
<name>A0A2G5NSJ9_9STAP</name>
<evidence type="ECO:0000256" key="7">
    <source>
        <dbReference type="ARBA" id="ARBA00029660"/>
    </source>
</evidence>
<comment type="catalytic activity">
    <reaction evidence="8">
        <text>kanamycin B + acetyl-CoA = N(6')-acetylkanamycin B + CoA + H(+)</text>
        <dbReference type="Rhea" id="RHEA:16449"/>
        <dbReference type="ChEBI" id="CHEBI:15378"/>
        <dbReference type="ChEBI" id="CHEBI:57287"/>
        <dbReference type="ChEBI" id="CHEBI:57288"/>
        <dbReference type="ChEBI" id="CHEBI:58390"/>
        <dbReference type="ChEBI" id="CHEBI:58549"/>
        <dbReference type="EC" id="2.3.1.82"/>
    </reaction>
</comment>
<evidence type="ECO:0000256" key="6">
    <source>
        <dbReference type="ARBA" id="ARBA00023315"/>
    </source>
</evidence>
<evidence type="ECO:0000313" key="11">
    <source>
        <dbReference type="Proteomes" id="UP000229523"/>
    </source>
</evidence>
<sequence>MIHRLTQEKLDSVTQLALKLWPDNQYNDLKVEFNDILNDDNQCVFLFVADQIDVGFAHVSLRVDYVEGTDSSPVGFLEGIYVSPDYRNQGIARELIEVCEQFAKDKGCTEFASDCELTNLDSILMHEKLGFEETNRIVCFKKKIERFKC</sequence>